<comment type="caution">
    <text evidence="8">The sequence shown here is derived from an EMBL/GenBank/DDBJ whole genome shotgun (WGS) entry which is preliminary data.</text>
</comment>
<protein>
    <submittedName>
        <fullName evidence="8">Uncharacterized protein</fullName>
    </submittedName>
</protein>
<proteinExistence type="predicted"/>
<dbReference type="RefSeq" id="XP_070868567.1">
    <property type="nucleotide sequence ID" value="XM_071008252.1"/>
</dbReference>
<feature type="chain" id="PRO_5045439231" evidence="7">
    <location>
        <begin position="25"/>
        <end position="488"/>
    </location>
</feature>
<keyword evidence="2 6" id="KW-0812">Transmembrane</keyword>
<evidence type="ECO:0000256" key="5">
    <source>
        <dbReference type="SAM" id="MobiDB-lite"/>
    </source>
</evidence>
<feature type="transmembrane region" description="Helical" evidence="6">
    <location>
        <begin position="292"/>
        <end position="316"/>
    </location>
</feature>
<feature type="region of interest" description="Disordered" evidence="5">
    <location>
        <begin position="355"/>
        <end position="385"/>
    </location>
</feature>
<evidence type="ECO:0000256" key="3">
    <source>
        <dbReference type="ARBA" id="ARBA00022989"/>
    </source>
</evidence>
<feature type="compositionally biased region" description="Low complexity" evidence="5">
    <location>
        <begin position="376"/>
        <end position="385"/>
    </location>
</feature>
<organism evidence="8 9">
    <name type="scientific">Remersonia thermophila</name>
    <dbReference type="NCBI Taxonomy" id="72144"/>
    <lineage>
        <taxon>Eukaryota</taxon>
        <taxon>Fungi</taxon>
        <taxon>Dikarya</taxon>
        <taxon>Ascomycota</taxon>
        <taxon>Pezizomycotina</taxon>
        <taxon>Sordariomycetes</taxon>
        <taxon>Sordariomycetidae</taxon>
        <taxon>Sordariales</taxon>
        <taxon>Sordariales incertae sedis</taxon>
        <taxon>Remersonia</taxon>
    </lineage>
</organism>
<feature type="compositionally biased region" description="Polar residues" evidence="5">
    <location>
        <begin position="230"/>
        <end position="266"/>
    </location>
</feature>
<comment type="subcellular location">
    <subcellularLocation>
        <location evidence="1">Membrane</location>
        <topology evidence="1">Single-pass membrane protein</topology>
    </subcellularLocation>
</comment>
<feature type="signal peptide" evidence="7">
    <location>
        <begin position="1"/>
        <end position="24"/>
    </location>
</feature>
<keyword evidence="4 6" id="KW-0472">Membrane</keyword>
<keyword evidence="9" id="KW-1185">Reference proteome</keyword>
<evidence type="ECO:0000313" key="9">
    <source>
        <dbReference type="Proteomes" id="UP001600064"/>
    </source>
</evidence>
<dbReference type="Proteomes" id="UP001600064">
    <property type="component" value="Unassembled WGS sequence"/>
</dbReference>
<feature type="region of interest" description="Disordered" evidence="5">
    <location>
        <begin position="228"/>
        <end position="284"/>
    </location>
</feature>
<evidence type="ECO:0000256" key="2">
    <source>
        <dbReference type="ARBA" id="ARBA00022692"/>
    </source>
</evidence>
<reference evidence="8 9" key="1">
    <citation type="journal article" date="2024" name="Commun. Biol.">
        <title>Comparative genomic analysis of thermophilic fungi reveals convergent evolutionary adaptations and gene losses.</title>
        <authorList>
            <person name="Steindorff A.S."/>
            <person name="Aguilar-Pontes M.V."/>
            <person name="Robinson A.J."/>
            <person name="Andreopoulos B."/>
            <person name="LaButti K."/>
            <person name="Kuo A."/>
            <person name="Mondo S."/>
            <person name="Riley R."/>
            <person name="Otillar R."/>
            <person name="Haridas S."/>
            <person name="Lipzen A."/>
            <person name="Grimwood J."/>
            <person name="Schmutz J."/>
            <person name="Clum A."/>
            <person name="Reid I.D."/>
            <person name="Moisan M.C."/>
            <person name="Butler G."/>
            <person name="Nguyen T.T.M."/>
            <person name="Dewar K."/>
            <person name="Conant G."/>
            <person name="Drula E."/>
            <person name="Henrissat B."/>
            <person name="Hansel C."/>
            <person name="Singer S."/>
            <person name="Hutchinson M.I."/>
            <person name="de Vries R.P."/>
            <person name="Natvig D.O."/>
            <person name="Powell A.J."/>
            <person name="Tsang A."/>
            <person name="Grigoriev I.V."/>
        </authorList>
    </citation>
    <scope>NUCLEOTIDE SEQUENCE [LARGE SCALE GENOMIC DNA]</scope>
    <source>
        <strain evidence="8 9">ATCC 22073</strain>
    </source>
</reference>
<name>A0ABR4DHL6_9PEZI</name>
<dbReference type="EMBL" id="JAZGUE010000002">
    <property type="protein sequence ID" value="KAL2269843.1"/>
    <property type="molecule type" value="Genomic_DNA"/>
</dbReference>
<evidence type="ECO:0000256" key="6">
    <source>
        <dbReference type="SAM" id="Phobius"/>
    </source>
</evidence>
<dbReference type="PANTHER" id="PTHR15549">
    <property type="entry name" value="PAIRED IMMUNOGLOBULIN-LIKE TYPE 2 RECEPTOR"/>
    <property type="match status" value="1"/>
</dbReference>
<dbReference type="GeneID" id="98122896"/>
<feature type="compositionally biased region" description="Low complexity" evidence="5">
    <location>
        <begin position="267"/>
        <end position="277"/>
    </location>
</feature>
<evidence type="ECO:0000256" key="7">
    <source>
        <dbReference type="SAM" id="SignalP"/>
    </source>
</evidence>
<keyword evidence="3 6" id="KW-1133">Transmembrane helix</keyword>
<sequence>MRLLRDRGWLVAATAVLAFGSTRGDVVTFESATFVGYDNKAIIPASKAIFRDFIFQSNPLVLVHQVYLNWYISDKEQSRIFSWPESANDQPSSSSTTVKDRIDTRGRVLPRREPEWGYQPLITASPRRSLETRQSGQSGELDVAPALGRGTIKLKGEFFDPGASKPPLEVPLYFELVWQRVNGAERGASYSRFFTFYDGEVPSPYLLHHDLYLDDKNRFFNETLFPTDGLPTSGTAQPSPTSTSHDAFANSSGLGSEGDNSPVGQPTTSTTTSTTTAAGGGGGGGSGLARGAVIGIAVGVGVVALGAAFALAFFLIRRRQKRRDAAPSASLLPAAGAPRPGAAPADDLLAEKEAGNGVDVSPHSPYSDDGTGTGTGAPAHATPGPSGIAAPVPVLAPIPVPAAAAAAGAGAAAVAGAGAERSFTPYSDRRSARTGSVAATEAEAATPRALPTPYRHLVEEGMTAEEIRRLEEEERELDAAIEQAQRRS</sequence>
<evidence type="ECO:0000256" key="1">
    <source>
        <dbReference type="ARBA" id="ARBA00004167"/>
    </source>
</evidence>
<evidence type="ECO:0000256" key="4">
    <source>
        <dbReference type="ARBA" id="ARBA00023136"/>
    </source>
</evidence>
<evidence type="ECO:0000313" key="8">
    <source>
        <dbReference type="EMBL" id="KAL2269843.1"/>
    </source>
</evidence>
<gene>
    <name evidence="8" type="ORF">VTJ83DRAFT_2027</name>
</gene>
<keyword evidence="7" id="KW-0732">Signal</keyword>
<feature type="compositionally biased region" description="Low complexity" evidence="5">
    <location>
        <begin position="438"/>
        <end position="451"/>
    </location>
</feature>
<accession>A0ABR4DHL6</accession>
<feature type="region of interest" description="Disordered" evidence="5">
    <location>
        <begin position="423"/>
        <end position="451"/>
    </location>
</feature>
<dbReference type="InterPro" id="IPR051694">
    <property type="entry name" value="Immunoregulatory_rcpt-like"/>
</dbReference>